<dbReference type="PANTHER" id="PTHR31662:SF49">
    <property type="entry name" value="GLABROUS1 ENHANCER-BINDING PROTEIN-RELATED"/>
    <property type="match status" value="1"/>
</dbReference>
<dbReference type="OrthoDB" id="661680at2759"/>
<sequence length="345" mass="39121">MSTPTTSPTTSTTSRRKYERKRASASEAVVAEEEPKMKKNKTDQLASPRNRIWNDEEELSLLMGFVGYRAETGLQPNSDWDAFIRFLGDSDYMAAAKYSKEQIRRKIRSFKEKFFTRMEKINQGEEEPIISDAFRYSNMIWGGNDSEIANQRVNLNQEETAEEEDEQVDAANVQPLNAVFVNQEDEHIEDVQVAAANVQTLNVVLVNQEEEHTEDEQVAAVNVQPLNVDLVNQEEEHTEDEQVVAAANVQPLNEENVGARTEFDSDNDAADESNTVRDAFVTLVPQSLSESKKKWQLRNLTNLGAGKRRDISQEWEALSAEKVQMEMKKLRFLARLVEAATANGE</sequence>
<evidence type="ECO:0000256" key="1">
    <source>
        <dbReference type="ARBA" id="ARBA00010820"/>
    </source>
</evidence>
<dbReference type="EMBL" id="CACVBM020001530">
    <property type="protein sequence ID" value="CAA7053395.1"/>
    <property type="molecule type" value="Genomic_DNA"/>
</dbReference>
<feature type="domain" description="Glabrous enhancer-binding protein-like DBD" evidence="3">
    <location>
        <begin position="50"/>
        <end position="142"/>
    </location>
</feature>
<name>A0A6D2KFW8_9BRAS</name>
<evidence type="ECO:0000259" key="3">
    <source>
        <dbReference type="Pfam" id="PF04504"/>
    </source>
</evidence>
<dbReference type="GO" id="GO:0005634">
    <property type="term" value="C:nucleus"/>
    <property type="evidence" value="ECO:0007669"/>
    <property type="project" value="TreeGrafter"/>
</dbReference>
<dbReference type="Proteomes" id="UP000467841">
    <property type="component" value="Unassembled WGS sequence"/>
</dbReference>
<dbReference type="InterPro" id="IPR007592">
    <property type="entry name" value="GEBP"/>
</dbReference>
<evidence type="ECO:0000313" key="5">
    <source>
        <dbReference type="Proteomes" id="UP000467841"/>
    </source>
</evidence>
<proteinExistence type="inferred from homology"/>
<keyword evidence="5" id="KW-1185">Reference proteome</keyword>
<protein>
    <recommendedName>
        <fullName evidence="3">Glabrous enhancer-binding protein-like DBD domain-containing protein</fullName>
    </recommendedName>
</protein>
<comment type="similarity">
    <text evidence="1">Belongs to the GeBP family.</text>
</comment>
<gene>
    <name evidence="4" type="ORF">MERR_LOCUS40631</name>
</gene>
<feature type="region of interest" description="Disordered" evidence="2">
    <location>
        <begin position="1"/>
        <end position="47"/>
    </location>
</feature>
<evidence type="ECO:0000256" key="2">
    <source>
        <dbReference type="SAM" id="MobiDB-lite"/>
    </source>
</evidence>
<organism evidence="4 5">
    <name type="scientific">Microthlaspi erraticum</name>
    <dbReference type="NCBI Taxonomy" id="1685480"/>
    <lineage>
        <taxon>Eukaryota</taxon>
        <taxon>Viridiplantae</taxon>
        <taxon>Streptophyta</taxon>
        <taxon>Embryophyta</taxon>
        <taxon>Tracheophyta</taxon>
        <taxon>Spermatophyta</taxon>
        <taxon>Magnoliopsida</taxon>
        <taxon>eudicotyledons</taxon>
        <taxon>Gunneridae</taxon>
        <taxon>Pentapetalae</taxon>
        <taxon>rosids</taxon>
        <taxon>malvids</taxon>
        <taxon>Brassicales</taxon>
        <taxon>Brassicaceae</taxon>
        <taxon>Coluteocarpeae</taxon>
        <taxon>Microthlaspi</taxon>
    </lineage>
</organism>
<dbReference type="InterPro" id="IPR053932">
    <property type="entry name" value="GeBP-like_DBD"/>
</dbReference>
<comment type="caution">
    <text evidence="4">The sequence shown here is derived from an EMBL/GenBank/DDBJ whole genome shotgun (WGS) entry which is preliminary data.</text>
</comment>
<dbReference type="PANTHER" id="PTHR31662">
    <property type="entry name" value="BNAANNG10740D PROTEIN-RELATED"/>
    <property type="match status" value="1"/>
</dbReference>
<dbReference type="GO" id="GO:0006355">
    <property type="term" value="P:regulation of DNA-templated transcription"/>
    <property type="evidence" value="ECO:0007669"/>
    <property type="project" value="InterPro"/>
</dbReference>
<reference evidence="4" key="1">
    <citation type="submission" date="2020-01" db="EMBL/GenBank/DDBJ databases">
        <authorList>
            <person name="Mishra B."/>
        </authorList>
    </citation>
    <scope>NUCLEOTIDE SEQUENCE [LARGE SCALE GENOMIC DNA]</scope>
</reference>
<accession>A0A6D2KFW8</accession>
<feature type="compositionally biased region" description="Basic and acidic residues" evidence="2">
    <location>
        <begin position="33"/>
        <end position="42"/>
    </location>
</feature>
<evidence type="ECO:0000313" key="4">
    <source>
        <dbReference type="EMBL" id="CAA7053395.1"/>
    </source>
</evidence>
<feature type="compositionally biased region" description="Low complexity" evidence="2">
    <location>
        <begin position="1"/>
        <end position="13"/>
    </location>
</feature>
<dbReference type="Pfam" id="PF04504">
    <property type="entry name" value="GeBP-like_DBD"/>
    <property type="match status" value="1"/>
</dbReference>
<dbReference type="AlphaFoldDB" id="A0A6D2KFW8"/>